<evidence type="ECO:0000256" key="1">
    <source>
        <dbReference type="ARBA" id="ARBA00004651"/>
    </source>
</evidence>
<feature type="transmembrane region" description="Helical" evidence="5">
    <location>
        <begin position="163"/>
        <end position="186"/>
    </location>
</feature>
<dbReference type="GO" id="GO:0022857">
    <property type="term" value="F:transmembrane transporter activity"/>
    <property type="evidence" value="ECO:0007669"/>
    <property type="project" value="InterPro"/>
</dbReference>
<protein>
    <submittedName>
        <fullName evidence="7">Major Facilitator Superfamily protein</fullName>
    </submittedName>
</protein>
<dbReference type="Pfam" id="PF07690">
    <property type="entry name" value="MFS_1"/>
    <property type="match status" value="1"/>
</dbReference>
<proteinExistence type="predicted"/>
<evidence type="ECO:0000313" key="7">
    <source>
        <dbReference type="EMBL" id="SCG14919.1"/>
    </source>
</evidence>
<dbReference type="SUPFAM" id="SSF103473">
    <property type="entry name" value="MFS general substrate transporter"/>
    <property type="match status" value="1"/>
</dbReference>
<feature type="transmembrane region" description="Helical" evidence="5">
    <location>
        <begin position="104"/>
        <end position="121"/>
    </location>
</feature>
<dbReference type="Gene3D" id="1.20.1250.20">
    <property type="entry name" value="MFS general substrate transporter like domains"/>
    <property type="match status" value="2"/>
</dbReference>
<reference evidence="7 8" key="1">
    <citation type="submission" date="2016-06" db="EMBL/GenBank/DDBJ databases">
        <authorList>
            <person name="Kjaerup R.B."/>
            <person name="Dalgaard T.S."/>
            <person name="Juul-Madsen H.R."/>
        </authorList>
    </citation>
    <scope>NUCLEOTIDE SEQUENCE [LARGE SCALE GENOMIC DNA]</scope>
    <source>
        <strain evidence="7 8">DSM 43913</strain>
    </source>
</reference>
<feature type="transmembrane region" description="Helical" evidence="5">
    <location>
        <begin position="374"/>
        <end position="395"/>
    </location>
</feature>
<dbReference type="CDD" id="cd06174">
    <property type="entry name" value="MFS"/>
    <property type="match status" value="1"/>
</dbReference>
<sequence>MTTVDPTPASLPAALAEPTVPVRRGWIALIFAANLGVWMAFFTPIQVLLPQQLERIAPADKETALAVVTGLGALAAVLANPLAGALSDRTCLRLAGREFGRRHVWTAGGALLGAAALVLLAQQRTVAGVALGWVAAQVCFNAMLASLTAAVPDRVPVAQRGGVSGWVGIPQALGLVLGVVLVTAVVSGTAAGYATMAVAVLLLALPFALLTADDPLPRAHRPALRWRALLASMWVSPRRHPDFGWAWITRFLVQLGNALGTLYLLYFLTDEVRHPDPESGLLVLILLYTAGLAATAVVAGRLSDRSGRRKVFVITAGGIMAVAALLLAVAPVWPVAVVAALLLGAGYGVYLSVDAALITQVLPAAADRAKDLGVINIANSAPQVLGPAISAPLVVHLGGYPALYAATAAVTVLGSVLVLKIRSVP</sequence>
<feature type="transmembrane region" description="Helical" evidence="5">
    <location>
        <begin position="401"/>
        <end position="419"/>
    </location>
</feature>
<name>A0A1C5G511_MICEH</name>
<accession>A0A1C5G511</accession>
<organism evidence="7 8">
    <name type="scientific">Micromonospora echinofusca</name>
    <dbReference type="NCBI Taxonomy" id="47858"/>
    <lineage>
        <taxon>Bacteria</taxon>
        <taxon>Bacillati</taxon>
        <taxon>Actinomycetota</taxon>
        <taxon>Actinomycetes</taxon>
        <taxon>Micromonosporales</taxon>
        <taxon>Micromonosporaceae</taxon>
        <taxon>Micromonospora</taxon>
    </lineage>
</organism>
<dbReference type="GeneID" id="95801009"/>
<evidence type="ECO:0000256" key="3">
    <source>
        <dbReference type="ARBA" id="ARBA00022989"/>
    </source>
</evidence>
<evidence type="ECO:0000259" key="6">
    <source>
        <dbReference type="PROSITE" id="PS50850"/>
    </source>
</evidence>
<evidence type="ECO:0000313" key="8">
    <source>
        <dbReference type="Proteomes" id="UP000198251"/>
    </source>
</evidence>
<feature type="domain" description="Major facilitator superfamily (MFS) profile" evidence="6">
    <location>
        <begin position="192"/>
        <end position="425"/>
    </location>
</feature>
<dbReference type="RefSeq" id="WP_088999021.1">
    <property type="nucleotide sequence ID" value="NZ_JBFAAC010000001.1"/>
</dbReference>
<dbReference type="GO" id="GO:0005886">
    <property type="term" value="C:plasma membrane"/>
    <property type="evidence" value="ECO:0007669"/>
    <property type="project" value="UniProtKB-SubCell"/>
</dbReference>
<feature type="transmembrane region" description="Helical" evidence="5">
    <location>
        <begin position="339"/>
        <end position="362"/>
    </location>
</feature>
<feature type="transmembrane region" description="Helical" evidence="5">
    <location>
        <begin position="63"/>
        <end position="83"/>
    </location>
</feature>
<dbReference type="PANTHER" id="PTHR23528">
    <property type="match status" value="1"/>
</dbReference>
<comment type="subcellular location">
    <subcellularLocation>
        <location evidence="1">Cell membrane</location>
        <topology evidence="1">Multi-pass membrane protein</topology>
    </subcellularLocation>
</comment>
<dbReference type="InterPro" id="IPR020846">
    <property type="entry name" value="MFS_dom"/>
</dbReference>
<dbReference type="AlphaFoldDB" id="A0A1C5G511"/>
<dbReference type="PROSITE" id="PS50850">
    <property type="entry name" value="MFS"/>
    <property type="match status" value="1"/>
</dbReference>
<feature type="transmembrane region" description="Helical" evidence="5">
    <location>
        <begin position="192"/>
        <end position="212"/>
    </location>
</feature>
<keyword evidence="8" id="KW-1185">Reference proteome</keyword>
<gene>
    <name evidence="7" type="ORF">GA0070610_1139</name>
</gene>
<keyword evidence="2 5" id="KW-0812">Transmembrane</keyword>
<evidence type="ECO:0000256" key="5">
    <source>
        <dbReference type="SAM" id="Phobius"/>
    </source>
</evidence>
<feature type="transmembrane region" description="Helical" evidence="5">
    <location>
        <begin position="127"/>
        <end position="151"/>
    </location>
</feature>
<feature type="transmembrane region" description="Helical" evidence="5">
    <location>
        <begin position="280"/>
        <end position="299"/>
    </location>
</feature>
<feature type="transmembrane region" description="Helical" evidence="5">
    <location>
        <begin position="311"/>
        <end position="333"/>
    </location>
</feature>
<evidence type="ECO:0000256" key="4">
    <source>
        <dbReference type="ARBA" id="ARBA00023136"/>
    </source>
</evidence>
<keyword evidence="4 5" id="KW-0472">Membrane</keyword>
<evidence type="ECO:0000256" key="2">
    <source>
        <dbReference type="ARBA" id="ARBA00022692"/>
    </source>
</evidence>
<feature type="transmembrane region" description="Helical" evidence="5">
    <location>
        <begin position="25"/>
        <end position="43"/>
    </location>
</feature>
<dbReference type="InterPro" id="IPR036259">
    <property type="entry name" value="MFS_trans_sf"/>
</dbReference>
<feature type="transmembrane region" description="Helical" evidence="5">
    <location>
        <begin position="247"/>
        <end position="268"/>
    </location>
</feature>
<dbReference type="InterPro" id="IPR011701">
    <property type="entry name" value="MFS"/>
</dbReference>
<keyword evidence="3 5" id="KW-1133">Transmembrane helix</keyword>
<dbReference type="EMBL" id="LT607733">
    <property type="protein sequence ID" value="SCG14919.1"/>
    <property type="molecule type" value="Genomic_DNA"/>
</dbReference>
<dbReference type="Proteomes" id="UP000198251">
    <property type="component" value="Chromosome I"/>
</dbReference>
<dbReference type="PANTHER" id="PTHR23528:SF1">
    <property type="entry name" value="MAJOR FACILITATOR SUPERFAMILY (MFS) PROFILE DOMAIN-CONTAINING PROTEIN"/>
    <property type="match status" value="1"/>
</dbReference>